<organism evidence="1 2">
    <name type="scientific">Candidatus Marsarchaeota G2 archaeon BE_D</name>
    <dbReference type="NCBI Taxonomy" id="1978158"/>
    <lineage>
        <taxon>Archaea</taxon>
        <taxon>Candidatus Marsarchaeota</taxon>
        <taxon>Candidatus Marsarchaeota group 2</taxon>
    </lineage>
</organism>
<accession>A0A2R6C957</accession>
<comment type="caution">
    <text evidence="1">The sequence shown here is derived from an EMBL/GenBank/DDBJ whole genome shotgun (WGS) entry which is preliminary data.</text>
</comment>
<name>A0A2R6C957_9ARCH</name>
<protein>
    <recommendedName>
        <fullName evidence="3">SWIM-type domain-containing protein</fullName>
    </recommendedName>
</protein>
<gene>
    <name evidence="1" type="ORF">B9Q04_11020</name>
</gene>
<evidence type="ECO:0000313" key="1">
    <source>
        <dbReference type="EMBL" id="PSO07413.1"/>
    </source>
</evidence>
<dbReference type="Proteomes" id="UP000242015">
    <property type="component" value="Unassembled WGS sequence"/>
</dbReference>
<proteinExistence type="predicted"/>
<evidence type="ECO:0008006" key="3">
    <source>
        <dbReference type="Google" id="ProtNLM"/>
    </source>
</evidence>
<evidence type="ECO:0000313" key="2">
    <source>
        <dbReference type="Proteomes" id="UP000242015"/>
    </source>
</evidence>
<dbReference type="EMBL" id="NEXF01000257">
    <property type="protein sequence ID" value="PSO07413.1"/>
    <property type="molecule type" value="Genomic_DNA"/>
</dbReference>
<sequence length="83" mass="9877">MELPRNPRKTKGGSRDGRLEHFNLYENVIRITDHKLKRIVDVDYRNGEMYCQVCETTECIHTGYAWSIYQRYTAKGTHERLTL</sequence>
<reference evidence="1 2" key="1">
    <citation type="submission" date="2017-04" db="EMBL/GenBank/DDBJ databases">
        <title>Novel microbial lineages endemic to geothermal iron-oxide mats fill important gaps in the evolutionary history of Archaea.</title>
        <authorList>
            <person name="Jay Z.J."/>
            <person name="Beam J.P."/>
            <person name="Dlakic M."/>
            <person name="Rusch D.B."/>
            <person name="Kozubal M.A."/>
            <person name="Inskeep W.P."/>
        </authorList>
    </citation>
    <scope>NUCLEOTIDE SEQUENCE [LARGE SCALE GENOMIC DNA]</scope>
    <source>
        <strain evidence="1">BE_D</strain>
    </source>
</reference>
<dbReference type="AlphaFoldDB" id="A0A2R6C957"/>